<keyword evidence="2" id="KW-1185">Reference proteome</keyword>
<dbReference type="Proteomes" id="UP001499854">
    <property type="component" value="Unassembled WGS sequence"/>
</dbReference>
<dbReference type="SUPFAM" id="SSF51126">
    <property type="entry name" value="Pectin lyase-like"/>
    <property type="match status" value="1"/>
</dbReference>
<dbReference type="PANTHER" id="PTHR36453:SF1">
    <property type="entry name" value="RIGHT HANDED BETA HELIX DOMAIN-CONTAINING PROTEIN"/>
    <property type="match status" value="1"/>
</dbReference>
<evidence type="ECO:0000313" key="1">
    <source>
        <dbReference type="EMBL" id="GAA1992129.1"/>
    </source>
</evidence>
<dbReference type="InterPro" id="IPR006626">
    <property type="entry name" value="PbH1"/>
</dbReference>
<reference evidence="1 2" key="1">
    <citation type="journal article" date="2019" name="Int. J. Syst. Evol. Microbiol.">
        <title>The Global Catalogue of Microorganisms (GCM) 10K type strain sequencing project: providing services to taxonomists for standard genome sequencing and annotation.</title>
        <authorList>
            <consortium name="The Broad Institute Genomics Platform"/>
            <consortium name="The Broad Institute Genome Sequencing Center for Infectious Disease"/>
            <person name="Wu L."/>
            <person name="Ma J."/>
        </authorList>
    </citation>
    <scope>NUCLEOTIDE SEQUENCE [LARGE SCALE GENOMIC DNA]</scope>
    <source>
        <strain evidence="1 2">JCM 16013</strain>
    </source>
</reference>
<dbReference type="Gene3D" id="2.160.20.10">
    <property type="entry name" value="Single-stranded right-handed beta-helix, Pectin lyase-like"/>
    <property type="match status" value="1"/>
</dbReference>
<comment type="caution">
    <text evidence="1">The sequence shown here is derived from an EMBL/GenBank/DDBJ whole genome shotgun (WGS) entry which is preliminary data.</text>
</comment>
<dbReference type="InterPro" id="IPR012334">
    <property type="entry name" value="Pectin_lyas_fold"/>
</dbReference>
<dbReference type="SMART" id="SM00710">
    <property type="entry name" value="PbH1"/>
    <property type="match status" value="7"/>
</dbReference>
<proteinExistence type="predicted"/>
<name>A0ABN2STX6_9ACTN</name>
<dbReference type="PANTHER" id="PTHR36453">
    <property type="entry name" value="SECRETED PROTEIN-RELATED"/>
    <property type="match status" value="1"/>
</dbReference>
<accession>A0ABN2STX6</accession>
<protein>
    <recommendedName>
        <fullName evidence="3">Right handed beta helix domain-containing protein</fullName>
    </recommendedName>
</protein>
<dbReference type="InterPro" id="IPR011050">
    <property type="entry name" value="Pectin_lyase_fold/virulence"/>
</dbReference>
<dbReference type="EMBL" id="BAAAQM010000047">
    <property type="protein sequence ID" value="GAA1992129.1"/>
    <property type="molecule type" value="Genomic_DNA"/>
</dbReference>
<dbReference type="RefSeq" id="WP_344660952.1">
    <property type="nucleotide sequence ID" value="NZ_BAAAQM010000047.1"/>
</dbReference>
<organism evidence="1 2">
    <name type="scientific">Catenulispora subtropica</name>
    <dbReference type="NCBI Taxonomy" id="450798"/>
    <lineage>
        <taxon>Bacteria</taxon>
        <taxon>Bacillati</taxon>
        <taxon>Actinomycetota</taxon>
        <taxon>Actinomycetes</taxon>
        <taxon>Catenulisporales</taxon>
        <taxon>Catenulisporaceae</taxon>
        <taxon>Catenulispora</taxon>
    </lineage>
</organism>
<evidence type="ECO:0000313" key="2">
    <source>
        <dbReference type="Proteomes" id="UP001499854"/>
    </source>
</evidence>
<evidence type="ECO:0008006" key="3">
    <source>
        <dbReference type="Google" id="ProtNLM"/>
    </source>
</evidence>
<gene>
    <name evidence="1" type="ORF">GCM10009838_64690</name>
</gene>
<sequence length="566" mass="60054">MTRTIEVSSAAELSAALGAVGGDVEVLLADGVYRLAEPLVLKGAKRVSVRAVPGARPVVSGGLVLGGWSVTPEGWWRASVPESAGTPRQLSVNGARSAWARGPWISSADCSVTSAGLSGTEVAGWSRPEDVEAVFKVRWRDFHCRVASASPDLLTFVTPAWTNSIAGTGRVGPHWDDTAVTTMRHQWSMFLSNALELLREPGSFVWDSRARTVTYLPRPGEVLAEAEIVVPVLEYLVVVEGASQVSLRGITFRDTAWRQPGTDDGYAGMQAGLSLVGATGPSDMAGRFYTKPAAAVTVRNGHEVEIVECCFTGLGGAGAVLERGTTDSLISGCRFTDISGGAVLVGDLDPHPDESQADARNTVTLNTIVGVGVEFTDSVGIWAGYTRELTVSQNTLEDLPYSGISVGWGWNQPEAQDPWLGENTIRGNRLVGVMRRESRHFDGGAIYTQGPQPGTVIAANYINGVRHPSSGTDGNGVYLDEQSSYITVTGNVATRLGYKWVSNWAEYGVENRAVGNWTDSTVTPPLSGEGSVMRDNSIGLTELPPEAIAVAERAGAGPWPAEVDLL</sequence>